<comment type="similarity">
    <text evidence="2">Belongs to the NOC2 family.</text>
</comment>
<accession>A0ABQ0DGA2</accession>
<proteinExistence type="inferred from homology"/>
<evidence type="ECO:0000256" key="2">
    <source>
        <dbReference type="ARBA" id="ARBA00005907"/>
    </source>
</evidence>
<dbReference type="PANTHER" id="PTHR12687:SF4">
    <property type="entry name" value="NUCLEOLAR COMPLEX PROTEIN 2 HOMOLOG"/>
    <property type="match status" value="1"/>
</dbReference>
<gene>
    <name evidence="5" type="ORF">ENUP19_0085G0109</name>
</gene>
<evidence type="ECO:0000313" key="5">
    <source>
        <dbReference type="EMBL" id="GAB1221886.1"/>
    </source>
</evidence>
<feature type="compositionally biased region" description="Basic and acidic residues" evidence="4">
    <location>
        <begin position="1"/>
        <end position="14"/>
    </location>
</feature>
<sequence>MPKRNQPELDVKEFDDGDENESVNEEEEEEEMFDKNKLQELKEKDPDFYEFMLKNDPTMFQEEEVNDEEMGWTMPDTEEQGDLATTQQVIENAKKGNDSALLQSVLLFVDAVQEKRIETASDYEAIMTFAVDELPKLIKSKKGMFKIYMRGVVLALKNIDEPTILHVFIDIIKENADKYAISDSYSKCISSLSVFAFNYKSVLRNIAIETMMAVIKASRKDENRMEKSLRIIFGNYMKSCKQFSRNTSDLFNESQQFIKKISLFNMKATYNILFEYIRNIALSTKNCNTDLNAFKSVCSFGCIKTFEIIAICLKSNVDEKVTQLYHPFCQLLCGLLNFVKGITHFPVVLHFIQILNSVVSEKLFVSPIPPILVAFEQLSQIKPKPSSAEQGSSKKSKKEYEEIDFSYSLQISKEETRNSDFIVSATNALIKELTNYFNIFNKSIALPELACQCISSLKKITKQCKIVVLNNKINTFIQKLNKNIEVIKQKRNGIDFGPFDVTKVMEFESN</sequence>
<evidence type="ECO:0000256" key="1">
    <source>
        <dbReference type="ARBA" id="ARBA00004123"/>
    </source>
</evidence>
<organism evidence="5 6">
    <name type="scientific">Entamoeba nuttalli</name>
    <dbReference type="NCBI Taxonomy" id="412467"/>
    <lineage>
        <taxon>Eukaryota</taxon>
        <taxon>Amoebozoa</taxon>
        <taxon>Evosea</taxon>
        <taxon>Archamoebae</taxon>
        <taxon>Mastigamoebida</taxon>
        <taxon>Entamoebidae</taxon>
        <taxon>Entamoeba</taxon>
    </lineage>
</organism>
<dbReference type="Pfam" id="PF03715">
    <property type="entry name" value="Noc2"/>
    <property type="match status" value="1"/>
</dbReference>
<dbReference type="Proteomes" id="UP001628156">
    <property type="component" value="Unassembled WGS sequence"/>
</dbReference>
<keyword evidence="6" id="KW-1185">Reference proteome</keyword>
<name>A0ABQ0DGA2_9EUKA</name>
<evidence type="ECO:0000256" key="4">
    <source>
        <dbReference type="SAM" id="MobiDB-lite"/>
    </source>
</evidence>
<evidence type="ECO:0000256" key="3">
    <source>
        <dbReference type="ARBA" id="ARBA00023242"/>
    </source>
</evidence>
<reference evidence="5 6" key="1">
    <citation type="journal article" date="2019" name="PLoS Negl. Trop. Dis.">
        <title>Whole genome sequencing of Entamoeba nuttalli reveals mammalian host-related molecular signatures and a novel octapeptide-repeat surface protein.</title>
        <authorList>
            <person name="Tanaka M."/>
            <person name="Makiuchi T."/>
            <person name="Komiyama T."/>
            <person name="Shiina T."/>
            <person name="Osaki K."/>
            <person name="Tachibana H."/>
        </authorList>
    </citation>
    <scope>NUCLEOTIDE SEQUENCE [LARGE SCALE GENOMIC DNA]</scope>
    <source>
        <strain evidence="5 6">P19-061405</strain>
    </source>
</reference>
<protein>
    <recommendedName>
        <fullName evidence="7">Nucleolar complex protein 2 family protein</fullName>
    </recommendedName>
</protein>
<keyword evidence="3" id="KW-0539">Nucleus</keyword>
<dbReference type="EMBL" id="BAAFRS010000085">
    <property type="protein sequence ID" value="GAB1221886.1"/>
    <property type="molecule type" value="Genomic_DNA"/>
</dbReference>
<dbReference type="PANTHER" id="PTHR12687">
    <property type="entry name" value="NUCLEOLAR COMPLEX 2 AND RAD4-RELATED"/>
    <property type="match status" value="1"/>
</dbReference>
<evidence type="ECO:0000313" key="6">
    <source>
        <dbReference type="Proteomes" id="UP001628156"/>
    </source>
</evidence>
<evidence type="ECO:0008006" key="7">
    <source>
        <dbReference type="Google" id="ProtNLM"/>
    </source>
</evidence>
<comment type="subcellular location">
    <subcellularLocation>
        <location evidence="1">Nucleus</location>
    </subcellularLocation>
</comment>
<feature type="compositionally biased region" description="Acidic residues" evidence="4">
    <location>
        <begin position="15"/>
        <end position="32"/>
    </location>
</feature>
<feature type="region of interest" description="Disordered" evidence="4">
    <location>
        <begin position="1"/>
        <end position="38"/>
    </location>
</feature>
<dbReference type="InterPro" id="IPR005343">
    <property type="entry name" value="Noc2"/>
</dbReference>
<comment type="caution">
    <text evidence="5">The sequence shown here is derived from an EMBL/GenBank/DDBJ whole genome shotgun (WGS) entry which is preliminary data.</text>
</comment>